<feature type="region of interest" description="Disordered" evidence="1">
    <location>
        <begin position="1"/>
        <end position="58"/>
    </location>
</feature>
<dbReference type="VEuPathDB" id="VectorBase:LOC119165107"/>
<dbReference type="EMBL" id="GHWJ01007983">
    <property type="protein sequence ID" value="NOV40720.1"/>
    <property type="molecule type" value="Transcribed_RNA"/>
</dbReference>
<dbReference type="AlphaFoldDB" id="A0A6M2D4V1"/>
<dbReference type="PANTHER" id="PTHR47679">
    <property type="entry name" value="PROTEIN TORNADO 1"/>
    <property type="match status" value="1"/>
</dbReference>
<name>A0A6M2D4V1_RHIMP</name>
<proteinExistence type="predicted"/>
<feature type="compositionally biased region" description="Low complexity" evidence="1">
    <location>
        <begin position="16"/>
        <end position="40"/>
    </location>
</feature>
<dbReference type="InterPro" id="IPR032675">
    <property type="entry name" value="LRR_dom_sf"/>
</dbReference>
<protein>
    <submittedName>
        <fullName evidence="2">Putative ran gtpase-activating protein</fullName>
    </submittedName>
</protein>
<accession>A0A6M2D4V1</accession>
<dbReference type="SUPFAM" id="SSF52047">
    <property type="entry name" value="RNI-like"/>
    <property type="match status" value="1"/>
</dbReference>
<reference evidence="2" key="1">
    <citation type="submission" date="2019-09" db="EMBL/GenBank/DDBJ databases">
        <title>Organ-specific transcriptomic study of the physiology of the cattle tick, Rhipicephalus microplus.</title>
        <authorList>
            <person name="Tirloni L."/>
            <person name="Braz G."/>
            <person name="Gandara A.C.P."/>
            <person name="Sabadin G.A."/>
            <person name="da Silva R.M."/>
            <person name="Guizzo M.G."/>
            <person name="Machado J.A."/>
            <person name="Costa E.P."/>
            <person name="Gomes H.F."/>
            <person name="Moraes J."/>
            <person name="Mota M.B.S."/>
            <person name="Mesquita R.D."/>
            <person name="Alvarenga P.H."/>
            <person name="Alves F."/>
            <person name="Seixas A."/>
            <person name="da Fonseca R.N."/>
            <person name="Fogaca A."/>
            <person name="Logullo C."/>
            <person name="Tanaka A."/>
            <person name="Daffre S."/>
            <person name="Termignoni C."/>
            <person name="Vaz I.S.Jr."/>
            <person name="Oliveira P.L."/>
            <person name="Ribeiro J.M."/>
        </authorList>
    </citation>
    <scope>NUCLEOTIDE SEQUENCE</scope>
    <source>
        <strain evidence="2">Porto Alegre</strain>
    </source>
</reference>
<dbReference type="Gene3D" id="3.80.10.10">
    <property type="entry name" value="Ribonuclease Inhibitor"/>
    <property type="match status" value="2"/>
</dbReference>
<evidence type="ECO:0000256" key="1">
    <source>
        <dbReference type="SAM" id="MobiDB-lite"/>
    </source>
</evidence>
<evidence type="ECO:0000313" key="2">
    <source>
        <dbReference type="EMBL" id="NOV40720.1"/>
    </source>
</evidence>
<dbReference type="OrthoDB" id="6491188at2759"/>
<feature type="compositionally biased region" description="Basic residues" evidence="1">
    <location>
        <begin position="1"/>
        <end position="11"/>
    </location>
</feature>
<feature type="compositionally biased region" description="Polar residues" evidence="1">
    <location>
        <begin position="44"/>
        <end position="56"/>
    </location>
</feature>
<sequence length="829" mass="94485">MSTRRTSRTRKQAANEVVASEAAQPSASSSQEQSSTEPPVTAGSEAQSSTQNQQDEGPTLTEYVEELSAAAPNVFGKALNVLAMFNVANEQISNIDPTMRLNTACTFTETHPECWATEHQRAWNYLLNSRGIELVQLRRGTFYFRCMNVDPDDLNKADDAKFLCLCLWILRQHRCIFQVSLLIPVLAPRHRSLFMHLLKLTKYVHKLEIYEDPFRSSPCDLYPPARASSSDFQGDPWAYKLECLSMLQELGLSTVSLNDEDGDALIRCIEQNKNLVSVIMIDVEMNMQTFVGLIHKVVKLEKLQDFRIKITAKEPKGMFEKTLHLVGEAPILSRVYAHVDYGMESLLTGLQENKTLEELTLEPTITRPSVLAALWAFLEKHPCCRRLKLCIDLSRMPEDCDALNSLEEIMRHSPVRVLLLSGSIINFDQSLRFAEALEGSRLRELHLDGCKIHCQAVPAFINAIKSLRQQKNALFKELNLGAIVGNEQEERDVFRLVTDERVRPWITLALTENVMDISLPWVFRSSEGKGNFTKLSLSFSENIDPDPVFHSLRYAAWSLQSLCIINTAEINTGGAMLLAVMIERSHLLRVLRLHGPISSKGSEQILASLAKSRSVALLTIENWDLKDNVATTFADMLRRNRSLCRLEFYWNDIADYLPFKDHFVRGLSTNMSIVVVKMYRGELRDEFPERDFNVLQYLHRNQMMLTWAVAVALRDGMRQEGRMIADCLQISETSLDFYQRTADISPRTADNRVRLARMATRTHYYELKTAFRVELRSWKKPQARIAAQNLVLSMRSAVMKTLRMEDAYLEDEMTDFGEVPGDACQFQSD</sequence>
<organism evidence="2">
    <name type="scientific">Rhipicephalus microplus</name>
    <name type="common">Cattle tick</name>
    <name type="synonym">Boophilus microplus</name>
    <dbReference type="NCBI Taxonomy" id="6941"/>
    <lineage>
        <taxon>Eukaryota</taxon>
        <taxon>Metazoa</taxon>
        <taxon>Ecdysozoa</taxon>
        <taxon>Arthropoda</taxon>
        <taxon>Chelicerata</taxon>
        <taxon>Arachnida</taxon>
        <taxon>Acari</taxon>
        <taxon>Parasitiformes</taxon>
        <taxon>Ixodida</taxon>
        <taxon>Ixodoidea</taxon>
        <taxon>Ixodidae</taxon>
        <taxon>Rhipicephalinae</taxon>
        <taxon>Rhipicephalus</taxon>
        <taxon>Boophilus</taxon>
    </lineage>
</organism>
<dbReference type="PANTHER" id="PTHR47679:SF2">
    <property type="entry name" value="C-TERMINAL OF ROC (COR) DOMAIN-CONTAINING PROTEIN"/>
    <property type="match status" value="1"/>
</dbReference>